<evidence type="ECO:0008006" key="4">
    <source>
        <dbReference type="Google" id="ProtNLM"/>
    </source>
</evidence>
<keyword evidence="1" id="KW-0732">Signal</keyword>
<dbReference type="RefSeq" id="WP_095618580.1">
    <property type="nucleotide sequence ID" value="NZ_NSKD01000010.1"/>
</dbReference>
<accession>A0A2A2EXD1</accession>
<gene>
    <name evidence="2" type="ORF">CK501_15100</name>
</gene>
<evidence type="ECO:0000256" key="1">
    <source>
        <dbReference type="SAM" id="SignalP"/>
    </source>
</evidence>
<evidence type="ECO:0000313" key="3">
    <source>
        <dbReference type="Proteomes" id="UP000218896"/>
    </source>
</evidence>
<organism evidence="2 3">
    <name type="scientific">Halovibrio salipaludis</name>
    <dbReference type="NCBI Taxonomy" id="2032626"/>
    <lineage>
        <taxon>Bacteria</taxon>
        <taxon>Pseudomonadati</taxon>
        <taxon>Pseudomonadota</taxon>
        <taxon>Gammaproteobacteria</taxon>
        <taxon>Oceanospirillales</taxon>
        <taxon>Halomonadaceae</taxon>
        <taxon>Halovibrio</taxon>
    </lineage>
</organism>
<sequence length="121" mass="14107">MNKQLLVLVFGALIAMGTFAAERRQDHGHDSNGMTQGEHMQAMEMHMEAIRNTEDPERRRELMQKHHEAMQAHMKSMKTMDDHGAHEGKPADTGTRMERMERQMHMMQGAMEQMMERQEVD</sequence>
<name>A0A2A2EXD1_9GAMM</name>
<feature type="signal peptide" evidence="1">
    <location>
        <begin position="1"/>
        <end position="20"/>
    </location>
</feature>
<evidence type="ECO:0000313" key="2">
    <source>
        <dbReference type="EMBL" id="PAU77045.1"/>
    </source>
</evidence>
<comment type="caution">
    <text evidence="2">The sequence shown here is derived from an EMBL/GenBank/DDBJ whole genome shotgun (WGS) entry which is preliminary data.</text>
</comment>
<proteinExistence type="predicted"/>
<feature type="chain" id="PRO_5012991179" description="DUF305 domain-containing protein" evidence="1">
    <location>
        <begin position="21"/>
        <end position="121"/>
    </location>
</feature>
<dbReference type="Proteomes" id="UP000218896">
    <property type="component" value="Unassembled WGS sequence"/>
</dbReference>
<dbReference type="EMBL" id="NSKD01000010">
    <property type="protein sequence ID" value="PAU77045.1"/>
    <property type="molecule type" value="Genomic_DNA"/>
</dbReference>
<protein>
    <recommendedName>
        <fullName evidence="4">DUF305 domain-containing protein</fullName>
    </recommendedName>
</protein>
<keyword evidence="3" id="KW-1185">Reference proteome</keyword>
<reference evidence="2 3" key="1">
    <citation type="submission" date="2017-08" db="EMBL/GenBank/DDBJ databases">
        <title>Halovibrio sewagensis sp. nov., isolated from wastewater of high salinity.</title>
        <authorList>
            <person name="Dong X."/>
            <person name="Zhang G."/>
        </authorList>
    </citation>
    <scope>NUCLEOTIDE SEQUENCE [LARGE SCALE GENOMIC DNA]</scope>
    <source>
        <strain evidence="2 3">YL5-2</strain>
    </source>
</reference>
<dbReference type="AlphaFoldDB" id="A0A2A2EXD1"/>